<dbReference type="Gene3D" id="3.90.1750.10">
    <property type="entry name" value="Hect, E3 ligase catalytic domains"/>
    <property type="match status" value="1"/>
</dbReference>
<proteinExistence type="predicted"/>
<feature type="domain" description="HECT" evidence="3">
    <location>
        <begin position="94"/>
        <end position="120"/>
    </location>
</feature>
<name>A0A8B6CL72_MYTGA</name>
<evidence type="ECO:0000313" key="4">
    <source>
        <dbReference type="EMBL" id="VDI06911.1"/>
    </source>
</evidence>
<evidence type="ECO:0000259" key="3">
    <source>
        <dbReference type="PROSITE" id="PS50237"/>
    </source>
</evidence>
<dbReference type="InterPro" id="IPR000569">
    <property type="entry name" value="HECT_dom"/>
</dbReference>
<dbReference type="PROSITE" id="PS50237">
    <property type="entry name" value="HECT"/>
    <property type="match status" value="1"/>
</dbReference>
<sequence length="274" mass="30391">MITRGEYFPNKFIIIKNVVNMNETLQDDVSAVADFISPVPASVVTSSMLSVTEICDAIKEHKTNFISGDEENPLLMEVKREDVLKDTLGIIRFSQQGLHNPLRIYFVGELGVDLGGLRRDSGVCLDTHQTLSVLRRDENILNARALFCGRIKPLKALALKDLLVFKYSEGNRKIKELATAHGFLTFIQASKGDGASVNGITVKPENVLMWLTGSTHIHLPAAGFHKQIDVLFGDAISINTCALCFTLKLSDMTMEQAVEHCTEYLINSQTFTME</sequence>
<protein>
    <recommendedName>
        <fullName evidence="3">HECT domain-containing protein</fullName>
    </recommendedName>
</protein>
<accession>A0A8B6CL72</accession>
<dbReference type="OrthoDB" id="6195159at2759"/>
<dbReference type="SUPFAM" id="SSF56204">
    <property type="entry name" value="Hect, E3 ligase catalytic domain"/>
    <property type="match status" value="1"/>
</dbReference>
<evidence type="ECO:0000313" key="5">
    <source>
        <dbReference type="Proteomes" id="UP000596742"/>
    </source>
</evidence>
<dbReference type="InterPro" id="IPR035983">
    <property type="entry name" value="Hect_E3_ubiquitin_ligase"/>
</dbReference>
<keyword evidence="1 2" id="KW-0833">Ubl conjugation pathway</keyword>
<dbReference type="AlphaFoldDB" id="A0A8B6CL72"/>
<evidence type="ECO:0000256" key="2">
    <source>
        <dbReference type="PROSITE-ProRule" id="PRU00104"/>
    </source>
</evidence>
<comment type="caution">
    <text evidence="4">The sequence shown here is derived from an EMBL/GenBank/DDBJ whole genome shotgun (WGS) entry which is preliminary data.</text>
</comment>
<comment type="caution">
    <text evidence="2">Lacks conserved residue(s) required for the propagation of feature annotation.</text>
</comment>
<evidence type="ECO:0000256" key="1">
    <source>
        <dbReference type="ARBA" id="ARBA00022786"/>
    </source>
</evidence>
<dbReference type="GO" id="GO:0004842">
    <property type="term" value="F:ubiquitin-protein transferase activity"/>
    <property type="evidence" value="ECO:0007669"/>
    <property type="project" value="InterPro"/>
</dbReference>
<keyword evidence="5" id="KW-1185">Reference proteome</keyword>
<reference evidence="4" key="1">
    <citation type="submission" date="2018-11" db="EMBL/GenBank/DDBJ databases">
        <authorList>
            <person name="Alioto T."/>
            <person name="Alioto T."/>
        </authorList>
    </citation>
    <scope>NUCLEOTIDE SEQUENCE</scope>
</reference>
<organism evidence="4 5">
    <name type="scientific">Mytilus galloprovincialis</name>
    <name type="common">Mediterranean mussel</name>
    <dbReference type="NCBI Taxonomy" id="29158"/>
    <lineage>
        <taxon>Eukaryota</taxon>
        <taxon>Metazoa</taxon>
        <taxon>Spiralia</taxon>
        <taxon>Lophotrochozoa</taxon>
        <taxon>Mollusca</taxon>
        <taxon>Bivalvia</taxon>
        <taxon>Autobranchia</taxon>
        <taxon>Pteriomorphia</taxon>
        <taxon>Mytilida</taxon>
        <taxon>Mytiloidea</taxon>
        <taxon>Mytilidae</taxon>
        <taxon>Mytilinae</taxon>
        <taxon>Mytilus</taxon>
    </lineage>
</organism>
<gene>
    <name evidence="4" type="ORF">MGAL_10B015600</name>
</gene>
<dbReference type="EMBL" id="UYJE01001985">
    <property type="protein sequence ID" value="VDI06911.1"/>
    <property type="molecule type" value="Genomic_DNA"/>
</dbReference>
<dbReference type="Proteomes" id="UP000596742">
    <property type="component" value="Unassembled WGS sequence"/>
</dbReference>